<dbReference type="FunFam" id="3.30.70.270:FF:000001">
    <property type="entry name" value="Diguanylate cyclase domain protein"/>
    <property type="match status" value="1"/>
</dbReference>
<feature type="transmembrane region" description="Helical" evidence="1">
    <location>
        <begin position="274"/>
        <end position="298"/>
    </location>
</feature>
<dbReference type="Pfam" id="PF07695">
    <property type="entry name" value="7TMR-DISM_7TM"/>
    <property type="match status" value="1"/>
</dbReference>
<feature type="transmembrane region" description="Helical" evidence="1">
    <location>
        <begin position="395"/>
        <end position="415"/>
    </location>
</feature>
<feature type="transmembrane region" description="Helical" evidence="1">
    <location>
        <begin position="44"/>
        <end position="63"/>
    </location>
</feature>
<dbReference type="PROSITE" id="PS50887">
    <property type="entry name" value="GGDEF"/>
    <property type="match status" value="1"/>
</dbReference>
<feature type="domain" description="GGDEF" evidence="2">
    <location>
        <begin position="532"/>
        <end position="662"/>
    </location>
</feature>
<reference evidence="3 4" key="1">
    <citation type="submission" date="2019-03" db="EMBL/GenBank/DDBJ databases">
        <title>Draft Genome Sequence of Desulfosporosinus fructosivorans Strain 63.6F, Isolated from Marine Sediment in the Baltic Sea.</title>
        <authorList>
            <person name="Hausmann B."/>
            <person name="Vandieken V."/>
            <person name="Pjevac P."/>
            <person name="Schreck K."/>
            <person name="Herbold C.W."/>
            <person name="Loy A."/>
        </authorList>
    </citation>
    <scope>NUCLEOTIDE SEQUENCE [LARGE SCALE GENOMIC DNA]</scope>
    <source>
        <strain evidence="3 4">63.6F</strain>
    </source>
</reference>
<dbReference type="InterPro" id="IPR008979">
    <property type="entry name" value="Galactose-bd-like_sf"/>
</dbReference>
<comment type="caution">
    <text evidence="3">The sequence shown here is derived from an EMBL/GenBank/DDBJ whole genome shotgun (WGS) entry which is preliminary data.</text>
</comment>
<name>A0A4Z0R967_9FIRM</name>
<gene>
    <name evidence="3" type="ORF">E4K67_08095</name>
</gene>
<dbReference type="PANTHER" id="PTHR45138:SF9">
    <property type="entry name" value="DIGUANYLATE CYCLASE DGCM-RELATED"/>
    <property type="match status" value="1"/>
</dbReference>
<dbReference type="InterPro" id="IPR029787">
    <property type="entry name" value="Nucleotide_cyclase"/>
</dbReference>
<dbReference type="PANTHER" id="PTHR45138">
    <property type="entry name" value="REGULATORY COMPONENTS OF SENSORY TRANSDUCTION SYSTEM"/>
    <property type="match status" value="1"/>
</dbReference>
<dbReference type="Gene3D" id="2.60.120.260">
    <property type="entry name" value="Galactose-binding domain-like"/>
    <property type="match status" value="1"/>
</dbReference>
<dbReference type="NCBIfam" id="TIGR00254">
    <property type="entry name" value="GGDEF"/>
    <property type="match status" value="1"/>
</dbReference>
<keyword evidence="4" id="KW-1185">Reference proteome</keyword>
<dbReference type="InterPro" id="IPR050469">
    <property type="entry name" value="Diguanylate_Cyclase"/>
</dbReference>
<feature type="transmembrane region" description="Helical" evidence="1">
    <location>
        <begin position="310"/>
        <end position="333"/>
    </location>
</feature>
<evidence type="ECO:0000313" key="3">
    <source>
        <dbReference type="EMBL" id="TGE39380.1"/>
    </source>
</evidence>
<dbReference type="SUPFAM" id="SSF49785">
    <property type="entry name" value="Galactose-binding domain-like"/>
    <property type="match status" value="1"/>
</dbReference>
<evidence type="ECO:0000313" key="4">
    <source>
        <dbReference type="Proteomes" id="UP000298460"/>
    </source>
</evidence>
<accession>A0A4Z0R967</accession>
<dbReference type="InterPro" id="IPR043128">
    <property type="entry name" value="Rev_trsase/Diguanyl_cyclase"/>
</dbReference>
<dbReference type="SMART" id="SM00267">
    <property type="entry name" value="GGDEF"/>
    <property type="match status" value="1"/>
</dbReference>
<feature type="transmembrane region" description="Helical" evidence="1">
    <location>
        <begin position="340"/>
        <end position="361"/>
    </location>
</feature>
<evidence type="ECO:0000259" key="2">
    <source>
        <dbReference type="PROSITE" id="PS50887"/>
    </source>
</evidence>
<feature type="transmembrane region" description="Helical" evidence="1">
    <location>
        <begin position="367"/>
        <end position="388"/>
    </location>
</feature>
<dbReference type="GO" id="GO:0052621">
    <property type="term" value="F:diguanylate cyclase activity"/>
    <property type="evidence" value="ECO:0007669"/>
    <property type="project" value="TreeGrafter"/>
</dbReference>
<keyword evidence="1" id="KW-0812">Transmembrane</keyword>
<proteinExistence type="predicted"/>
<organism evidence="3 4">
    <name type="scientific">Desulfosporosinus fructosivorans</name>
    <dbReference type="NCBI Taxonomy" id="2018669"/>
    <lineage>
        <taxon>Bacteria</taxon>
        <taxon>Bacillati</taxon>
        <taxon>Bacillota</taxon>
        <taxon>Clostridia</taxon>
        <taxon>Eubacteriales</taxon>
        <taxon>Desulfitobacteriaceae</taxon>
        <taxon>Desulfosporosinus</taxon>
    </lineage>
</organism>
<sequence>MTGVDKSWALMHGWLVSLRLPSRFKTKLQDNNWGVKKAMKNTGLTWRIVLIISLITLMIYVTVRMVSSGSGLIDDGKVDLSSVDFQKSVALNGDWEFYWNRLLTPNDFRAVQPPIMDSLMEVPGTWDDGEAGSKVYPPHGVATYRLRLNYPSSLKDPALSIQNVASAYKFYANGRLIVEVGKVSDKLSGFKDGEESLILDLPNDTQELELVFQVANLNYARGGLRESPIFGSKQVLERQKMILLALQLFFIGSIFIFSIYYFLLFLLQTNNKTALLFSILCFITALRSLIWGAAPLAIFFPNVPLDVRAYINYLTGYNLVPVMILFVLSIYTMEYKKTTLGLVLLPTLFFDALLLTPPGFISLFTNYLYVMVLLQMIYILGVLIKAVLHQRDNAILMFIAIYVFVLAIIEDILHYKGLGGINISHMFLYGNFAVILAMSFVQAKQQANIHKKLVLYNENLVEADRLKDKIMANEMSFLQAQISSASQITSLQSDMEKLEWASKTDSLTGLYNRRHIMGKIENEFISYKRNKKKFALIIADIDFFKEINDTYGHDCGDRVLKVISKGLQDAVREQDFVSRWGGEEFLLLLPETEIEGARILAERIRGIIEEQIIEYNGIQVSITMTFGVVVNEDYEIIEDTIKKADNALYEGKNRGRNCVILA</sequence>
<feature type="transmembrane region" description="Helical" evidence="1">
    <location>
        <begin position="421"/>
        <end position="441"/>
    </location>
</feature>
<dbReference type="CDD" id="cd01949">
    <property type="entry name" value="GGDEF"/>
    <property type="match status" value="1"/>
</dbReference>
<feature type="transmembrane region" description="Helical" evidence="1">
    <location>
        <begin position="241"/>
        <end position="267"/>
    </location>
</feature>
<dbReference type="Proteomes" id="UP000298460">
    <property type="component" value="Unassembled WGS sequence"/>
</dbReference>
<evidence type="ECO:0000256" key="1">
    <source>
        <dbReference type="SAM" id="Phobius"/>
    </source>
</evidence>
<dbReference type="SUPFAM" id="SSF55073">
    <property type="entry name" value="Nucleotide cyclase"/>
    <property type="match status" value="1"/>
</dbReference>
<keyword evidence="1" id="KW-0472">Membrane</keyword>
<dbReference type="Pfam" id="PF00990">
    <property type="entry name" value="GGDEF"/>
    <property type="match status" value="1"/>
</dbReference>
<dbReference type="AlphaFoldDB" id="A0A4Z0R967"/>
<dbReference type="InterPro" id="IPR011623">
    <property type="entry name" value="7TMR_DISM_rcpt_extracell_dom1"/>
</dbReference>
<protein>
    <submittedName>
        <fullName evidence="3">Diguanylate cyclase</fullName>
    </submittedName>
</protein>
<dbReference type="EMBL" id="SPQQ01000002">
    <property type="protein sequence ID" value="TGE39380.1"/>
    <property type="molecule type" value="Genomic_DNA"/>
</dbReference>
<dbReference type="Gene3D" id="3.30.70.270">
    <property type="match status" value="1"/>
</dbReference>
<dbReference type="InterPro" id="IPR000160">
    <property type="entry name" value="GGDEF_dom"/>
</dbReference>
<keyword evidence="1" id="KW-1133">Transmembrane helix</keyword>